<feature type="region of interest" description="Disordered" evidence="1">
    <location>
        <begin position="86"/>
        <end position="132"/>
    </location>
</feature>
<evidence type="ECO:0000313" key="2">
    <source>
        <dbReference type="EMBL" id="PPT97136.1"/>
    </source>
</evidence>
<protein>
    <submittedName>
        <fullName evidence="2">Uncharacterized protein</fullName>
    </submittedName>
</protein>
<evidence type="ECO:0000313" key="3">
    <source>
        <dbReference type="Proteomes" id="UP000238049"/>
    </source>
</evidence>
<sequence length="132" mass="14746">MHKAVDKWVQAPACNAVKMAGEKMTSRSRIRFSGPDRSDLDRIGKVGCAIGDEMCRPGLRHANAMCRACRSCESCRPYTRRMRCGRYTSTERDASAPRSVFSSFDTPHTHHTRRATNRPATASSNARANTLR</sequence>
<name>A0A2S6ZWZ5_9XANT</name>
<comment type="caution">
    <text evidence="2">The sequence shown here is derived from an EMBL/GenBank/DDBJ whole genome shotgun (WGS) entry which is preliminary data.</text>
</comment>
<gene>
    <name evidence="2" type="ORF">XarbCFBP7409_14855</name>
</gene>
<accession>A0A2S6ZWZ5</accession>
<dbReference type="EMBL" id="MDSL01000032">
    <property type="protein sequence ID" value="PPT97136.1"/>
    <property type="molecule type" value="Genomic_DNA"/>
</dbReference>
<dbReference type="AlphaFoldDB" id="A0A2S6ZWZ5"/>
<reference evidence="2 3" key="1">
    <citation type="submission" date="2016-08" db="EMBL/GenBank/DDBJ databases">
        <title>Evolution of the type three secretion system and type three effector repertoires in Xanthomonas.</title>
        <authorList>
            <person name="Merda D."/>
            <person name="Briand M."/>
            <person name="Bosis E."/>
            <person name="Rousseau C."/>
            <person name="Portier P."/>
            <person name="Jacques M.-A."/>
            <person name="Fischer-Le Saux M."/>
        </authorList>
    </citation>
    <scope>NUCLEOTIDE SEQUENCE [LARGE SCALE GENOMIC DNA]</scope>
    <source>
        <strain evidence="2 3">CFBP 7409</strain>
    </source>
</reference>
<proteinExistence type="predicted"/>
<dbReference type="Proteomes" id="UP000238049">
    <property type="component" value="Unassembled WGS sequence"/>
</dbReference>
<evidence type="ECO:0000256" key="1">
    <source>
        <dbReference type="SAM" id="MobiDB-lite"/>
    </source>
</evidence>
<organism evidence="2 3">
    <name type="scientific">Xanthomonas arboricola pv. guizotiae</name>
    <dbReference type="NCBI Taxonomy" id="487867"/>
    <lineage>
        <taxon>Bacteria</taxon>
        <taxon>Pseudomonadati</taxon>
        <taxon>Pseudomonadota</taxon>
        <taxon>Gammaproteobacteria</taxon>
        <taxon>Lysobacterales</taxon>
        <taxon>Lysobacteraceae</taxon>
        <taxon>Xanthomonas</taxon>
    </lineage>
</organism>
<feature type="compositionally biased region" description="Polar residues" evidence="1">
    <location>
        <begin position="118"/>
        <end position="132"/>
    </location>
</feature>